<dbReference type="EMBL" id="JARAOO010000005">
    <property type="protein sequence ID" value="KAJ7968803.1"/>
    <property type="molecule type" value="Genomic_DNA"/>
</dbReference>
<sequence>MANVGIQHHNDRGPSNGSIFFCNFWVRNTFLGKARLNMFASSQELDNYFNILIMHYGVLDQNLVPAYICHRYPHCFYISPTEIPWQIVSMCLTDVHAVSPNLLPSNPFQSVNLVRNFSLGGIGEVVDQNFANVIQNQPQQPFAPVLDGLNQLGPLGGDGSLMRIIGLAKESLRKILLTGEFNEYPDEKSMHCTARVGEMFDYYSTQLHQCAESDPSKDFLIEEIAVLEEAKWIGLPNFLSRASFFTILQRKVKEISAMPIGFVEDIWNYIEDVVFSVLCRHSENCDQLQMSIRSAGQSLIAKMKAKSIDRVMELVEMEKLTDYTCIGQVDVVVLRQYPHLLKQSFELKMRVTAYWQIVLNRLIDGTALHFQHSIKHLVNKDLEVEIVKKLLGTQGFGIEESPSVAVAVKREKVKRSTTKAREAKEVMCNPCCNNLLQQQPDFLQQEELGEKHALHQLPEAQVQPQQQQEEEVTDYFPDIESTDSEDTKDTTEYEVQGQCFGLVRIVL</sequence>
<proteinExistence type="predicted"/>
<dbReference type="Pfam" id="PF01031">
    <property type="entry name" value="Dynamin_M"/>
    <property type="match status" value="1"/>
</dbReference>
<dbReference type="GO" id="GO:0003924">
    <property type="term" value="F:GTPase activity"/>
    <property type="evidence" value="ECO:0007669"/>
    <property type="project" value="InterPro"/>
</dbReference>
<feature type="region of interest" description="Disordered" evidence="1">
    <location>
        <begin position="459"/>
        <end position="491"/>
    </location>
</feature>
<evidence type="ECO:0000259" key="2">
    <source>
        <dbReference type="PROSITE" id="PS51388"/>
    </source>
</evidence>
<protein>
    <submittedName>
        <fullName evidence="3">Dynamin 4C-like protein</fullName>
    </submittedName>
</protein>
<evidence type="ECO:0000313" key="3">
    <source>
        <dbReference type="EMBL" id="KAJ7968803.1"/>
    </source>
</evidence>
<name>A0AAD7PUW2_QUISA</name>
<dbReference type="PROSITE" id="PS51388">
    <property type="entry name" value="GED"/>
    <property type="match status" value="1"/>
</dbReference>
<comment type="caution">
    <text evidence="3">The sequence shown here is derived from an EMBL/GenBank/DDBJ whole genome shotgun (WGS) entry which is preliminary data.</text>
</comment>
<dbReference type="InterPro" id="IPR003130">
    <property type="entry name" value="GED"/>
</dbReference>
<keyword evidence="4" id="KW-1185">Reference proteome</keyword>
<organism evidence="3 4">
    <name type="scientific">Quillaja saponaria</name>
    <name type="common">Soap bark tree</name>
    <dbReference type="NCBI Taxonomy" id="32244"/>
    <lineage>
        <taxon>Eukaryota</taxon>
        <taxon>Viridiplantae</taxon>
        <taxon>Streptophyta</taxon>
        <taxon>Embryophyta</taxon>
        <taxon>Tracheophyta</taxon>
        <taxon>Spermatophyta</taxon>
        <taxon>Magnoliopsida</taxon>
        <taxon>eudicotyledons</taxon>
        <taxon>Gunneridae</taxon>
        <taxon>Pentapetalae</taxon>
        <taxon>rosids</taxon>
        <taxon>fabids</taxon>
        <taxon>Fabales</taxon>
        <taxon>Quillajaceae</taxon>
        <taxon>Quillaja</taxon>
    </lineage>
</organism>
<dbReference type="GO" id="GO:0005525">
    <property type="term" value="F:GTP binding"/>
    <property type="evidence" value="ECO:0007669"/>
    <property type="project" value="InterPro"/>
</dbReference>
<dbReference type="KEGG" id="qsa:O6P43_012855"/>
<dbReference type="Pfam" id="PF02212">
    <property type="entry name" value="GED"/>
    <property type="match status" value="1"/>
</dbReference>
<gene>
    <name evidence="3" type="ORF">O6P43_012855</name>
</gene>
<dbReference type="InterPro" id="IPR000375">
    <property type="entry name" value="Dynamin_stalk"/>
</dbReference>
<reference evidence="3" key="1">
    <citation type="journal article" date="2023" name="Science">
        <title>Elucidation of the pathway for biosynthesis of saponin adjuvants from the soapbark tree.</title>
        <authorList>
            <person name="Reed J."/>
            <person name="Orme A."/>
            <person name="El-Demerdash A."/>
            <person name="Owen C."/>
            <person name="Martin L.B.B."/>
            <person name="Misra R.C."/>
            <person name="Kikuchi S."/>
            <person name="Rejzek M."/>
            <person name="Martin A.C."/>
            <person name="Harkess A."/>
            <person name="Leebens-Mack J."/>
            <person name="Louveau T."/>
            <person name="Stephenson M.J."/>
            <person name="Osbourn A."/>
        </authorList>
    </citation>
    <scope>NUCLEOTIDE SEQUENCE</scope>
    <source>
        <strain evidence="3">S10</strain>
    </source>
</reference>
<evidence type="ECO:0000256" key="1">
    <source>
        <dbReference type="SAM" id="MobiDB-lite"/>
    </source>
</evidence>
<dbReference type="AlphaFoldDB" id="A0AAD7PUW2"/>
<dbReference type="Gene3D" id="1.20.120.1240">
    <property type="entry name" value="Dynamin, middle domain"/>
    <property type="match status" value="1"/>
</dbReference>
<evidence type="ECO:0000313" key="4">
    <source>
        <dbReference type="Proteomes" id="UP001163823"/>
    </source>
</evidence>
<accession>A0AAD7PUW2</accession>
<dbReference type="Proteomes" id="UP001163823">
    <property type="component" value="Chromosome 5"/>
</dbReference>
<dbReference type="InterPro" id="IPR020850">
    <property type="entry name" value="GED_dom"/>
</dbReference>
<feature type="domain" description="GED" evidence="2">
    <location>
        <begin position="344"/>
        <end position="435"/>
    </location>
</feature>